<dbReference type="Gene3D" id="1.10.760.10">
    <property type="entry name" value="Cytochrome c-like domain"/>
    <property type="match status" value="1"/>
</dbReference>
<evidence type="ECO:0000313" key="13">
    <source>
        <dbReference type="Proteomes" id="UP000032679"/>
    </source>
</evidence>
<evidence type="ECO:0000256" key="7">
    <source>
        <dbReference type="ARBA" id="ARBA00023004"/>
    </source>
</evidence>
<evidence type="ECO:0000256" key="8">
    <source>
        <dbReference type="ARBA" id="ARBA00023136"/>
    </source>
</evidence>
<dbReference type="SUPFAM" id="SSF46626">
    <property type="entry name" value="Cytochrome c"/>
    <property type="match status" value="1"/>
</dbReference>
<comment type="caution">
    <text evidence="12">The sequence shown here is derived from an EMBL/GenBank/DDBJ whole genome shotgun (WGS) entry which is preliminary data.</text>
</comment>
<dbReference type="Proteomes" id="UP000032679">
    <property type="component" value="Unassembled WGS sequence"/>
</dbReference>
<protein>
    <recommendedName>
        <fullName evidence="2">Cytochrome c1</fullName>
    </recommendedName>
</protein>
<keyword evidence="3 9" id="KW-0349">Heme</keyword>
<keyword evidence="6 10" id="KW-1133">Transmembrane helix</keyword>
<dbReference type="GO" id="GO:0016020">
    <property type="term" value="C:membrane"/>
    <property type="evidence" value="ECO:0007669"/>
    <property type="project" value="UniProtKB-SubCell"/>
</dbReference>
<reference evidence="12 13" key="1">
    <citation type="submission" date="2012-10" db="EMBL/GenBank/DDBJ databases">
        <title>Genome sequencing of Tanticharoenia sakaeratensis NBRC 103193.</title>
        <authorList>
            <person name="Azuma Y."/>
            <person name="Hadano H."/>
            <person name="Hirakawa H."/>
            <person name="Matsushita K."/>
        </authorList>
    </citation>
    <scope>NUCLEOTIDE SEQUENCE [LARGE SCALE GENOMIC DNA]</scope>
    <source>
        <strain evidence="12 13">NBRC 103193</strain>
    </source>
</reference>
<dbReference type="PANTHER" id="PTHR10266:SF3">
    <property type="entry name" value="CYTOCHROME C1, HEME PROTEIN, MITOCHONDRIAL"/>
    <property type="match status" value="1"/>
</dbReference>
<dbReference type="InterPro" id="IPR036909">
    <property type="entry name" value="Cyt_c-like_dom_sf"/>
</dbReference>
<proteinExistence type="predicted"/>
<dbReference type="RefSeq" id="WP_048849204.1">
    <property type="nucleotide sequence ID" value="NZ_BALE01000028.1"/>
</dbReference>
<organism evidence="12 13">
    <name type="scientific">Tanticharoenia sakaeratensis NBRC 103193</name>
    <dbReference type="NCBI Taxonomy" id="1231623"/>
    <lineage>
        <taxon>Bacteria</taxon>
        <taxon>Pseudomonadati</taxon>
        <taxon>Pseudomonadota</taxon>
        <taxon>Alphaproteobacteria</taxon>
        <taxon>Acetobacterales</taxon>
        <taxon>Acetobacteraceae</taxon>
        <taxon>Tanticharoenia</taxon>
    </lineage>
</organism>
<dbReference type="GO" id="GO:0020037">
    <property type="term" value="F:heme binding"/>
    <property type="evidence" value="ECO:0007669"/>
    <property type="project" value="InterPro"/>
</dbReference>
<evidence type="ECO:0000313" key="12">
    <source>
        <dbReference type="EMBL" id="GAN54663.1"/>
    </source>
</evidence>
<evidence type="ECO:0000256" key="1">
    <source>
        <dbReference type="ARBA" id="ARBA00004370"/>
    </source>
</evidence>
<dbReference type="STRING" id="1231623.Tasa_028_030"/>
<feature type="binding site" description="covalent" evidence="9">
    <location>
        <position position="51"/>
    </location>
    <ligand>
        <name>heme c</name>
        <dbReference type="ChEBI" id="CHEBI:61717"/>
    </ligand>
</feature>
<dbReference type="EMBL" id="BALE01000028">
    <property type="protein sequence ID" value="GAN54663.1"/>
    <property type="molecule type" value="Genomic_DNA"/>
</dbReference>
<keyword evidence="7 9" id="KW-0408">Iron</keyword>
<dbReference type="AlphaFoldDB" id="A0A0D6MMY8"/>
<name>A0A0D6MMY8_9PROT</name>
<keyword evidence="5 9" id="KW-0479">Metal-binding</keyword>
<dbReference type="PANTHER" id="PTHR10266">
    <property type="entry name" value="CYTOCHROME C1"/>
    <property type="match status" value="1"/>
</dbReference>
<sequence length="228" mass="24036">MAALLAAAPAFAAGAAPPHQAWSFAGPTGHYDPATLQHGFRIYADVCAGCHSLNELHFENLAGIGLSAADIRRIAATHTIPDGTDAAGQPKTRSARPDDAIPDPFPSPAAAAQALGGVPPDLSHITMTHRGGPDWIAAFLTGFVPPPPGVTVPPGRFYNRFLRTGVTAMPPVVASADDARAVTTFLQWSADPHLNARHRLGYAGLAYFAFLAALASALKRRIWKQPRR</sequence>
<evidence type="ECO:0000256" key="6">
    <source>
        <dbReference type="ARBA" id="ARBA00022989"/>
    </source>
</evidence>
<feature type="binding site" description="covalent" evidence="9">
    <location>
        <position position="169"/>
    </location>
    <ligand>
        <name>heme c</name>
        <dbReference type="ChEBI" id="CHEBI:61717"/>
    </ligand>
</feature>
<dbReference type="InterPro" id="IPR002326">
    <property type="entry name" value="Cyt_c1"/>
</dbReference>
<keyword evidence="8 10" id="KW-0472">Membrane</keyword>
<dbReference type="GO" id="GO:0009055">
    <property type="term" value="F:electron transfer activity"/>
    <property type="evidence" value="ECO:0007669"/>
    <property type="project" value="InterPro"/>
</dbReference>
<evidence type="ECO:0000256" key="3">
    <source>
        <dbReference type="ARBA" id="ARBA00022617"/>
    </source>
</evidence>
<comment type="subcellular location">
    <subcellularLocation>
        <location evidence="1">Membrane</location>
    </subcellularLocation>
</comment>
<dbReference type="GO" id="GO:0046872">
    <property type="term" value="F:metal ion binding"/>
    <property type="evidence" value="ECO:0007669"/>
    <property type="project" value="UniProtKB-KW"/>
</dbReference>
<feature type="domain" description="Cytochrome c" evidence="11">
    <location>
        <begin position="34"/>
        <end position="190"/>
    </location>
</feature>
<feature type="transmembrane region" description="Helical" evidence="10">
    <location>
        <begin position="200"/>
        <end position="218"/>
    </location>
</feature>
<keyword evidence="4 10" id="KW-0812">Transmembrane</keyword>
<dbReference type="PRINTS" id="PR00603">
    <property type="entry name" value="CYTOCHROMEC1"/>
</dbReference>
<evidence type="ECO:0000256" key="9">
    <source>
        <dbReference type="PIRSR" id="PIRSR602326-1"/>
    </source>
</evidence>
<evidence type="ECO:0000259" key="11">
    <source>
        <dbReference type="PROSITE" id="PS51007"/>
    </source>
</evidence>
<accession>A0A0D6MMY8</accession>
<dbReference type="InterPro" id="IPR009056">
    <property type="entry name" value="Cyt_c-like_dom"/>
</dbReference>
<gene>
    <name evidence="12" type="ORF">Tasa_028_030</name>
</gene>
<keyword evidence="13" id="KW-1185">Reference proteome</keyword>
<comment type="cofactor">
    <cofactor evidence="9">
        <name>heme c</name>
        <dbReference type="ChEBI" id="CHEBI:61717"/>
    </cofactor>
    <text evidence="9">Binds 1 heme c group covalently per subunit.</text>
</comment>
<evidence type="ECO:0000256" key="4">
    <source>
        <dbReference type="ARBA" id="ARBA00022692"/>
    </source>
</evidence>
<feature type="binding site" description="covalent" evidence="9">
    <location>
        <position position="50"/>
    </location>
    <ligand>
        <name>heme c</name>
        <dbReference type="ChEBI" id="CHEBI:61717"/>
    </ligand>
</feature>
<dbReference type="PROSITE" id="PS51007">
    <property type="entry name" value="CYTC"/>
    <property type="match status" value="1"/>
</dbReference>
<dbReference type="Pfam" id="PF02167">
    <property type="entry name" value="Cytochrom_C1"/>
    <property type="match status" value="1"/>
</dbReference>
<evidence type="ECO:0000256" key="10">
    <source>
        <dbReference type="SAM" id="Phobius"/>
    </source>
</evidence>
<evidence type="ECO:0000256" key="5">
    <source>
        <dbReference type="ARBA" id="ARBA00022723"/>
    </source>
</evidence>
<evidence type="ECO:0000256" key="2">
    <source>
        <dbReference type="ARBA" id="ARBA00016165"/>
    </source>
</evidence>
<feature type="binding site" description="covalent" evidence="9">
    <location>
        <position position="47"/>
    </location>
    <ligand>
        <name>heme c</name>
        <dbReference type="ChEBI" id="CHEBI:61717"/>
    </ligand>
</feature>